<keyword evidence="3" id="KW-1003">Cell membrane</keyword>
<reference evidence="9" key="1">
    <citation type="journal article" date="2014" name="Int. J. Syst. Evol. Microbiol.">
        <title>Complete genome of a new Firmicutes species belonging to the dominant human colonic microbiota ('Ruminococcus bicirculans') reveals two chromosomes and a selective capacity to utilize plant glucans.</title>
        <authorList>
            <consortium name="NISC Comparative Sequencing Program"/>
            <person name="Wegmann U."/>
            <person name="Louis P."/>
            <person name="Goesmann A."/>
            <person name="Henrissat B."/>
            <person name="Duncan S.H."/>
            <person name="Flint H.J."/>
        </authorList>
    </citation>
    <scope>NUCLEOTIDE SEQUENCE</scope>
    <source>
        <strain evidence="9">NBRC 107715</strain>
    </source>
</reference>
<reference evidence="11" key="2">
    <citation type="journal article" date="2019" name="Int. J. Syst. Evol. Microbiol.">
        <title>The Global Catalogue of Microorganisms (GCM) 10K type strain sequencing project: providing services to taxonomists for standard genome sequencing and annotation.</title>
        <authorList>
            <consortium name="The Broad Institute Genomics Platform"/>
            <consortium name="The Broad Institute Genome Sequencing Center for Infectious Disease"/>
            <person name="Wu L."/>
            <person name="Ma J."/>
        </authorList>
    </citation>
    <scope>NUCLEOTIDE SEQUENCE [LARGE SCALE GENOMIC DNA]</scope>
    <source>
        <strain evidence="11">NBRC 107715</strain>
    </source>
</reference>
<keyword evidence="6 7" id="KW-0472">Membrane</keyword>
<accession>A0A512JA46</accession>
<comment type="similarity">
    <text evidence="2">Belongs to the UPF0410 family.</text>
</comment>
<evidence type="ECO:0000313" key="8">
    <source>
        <dbReference type="EMBL" id="GEP06828.1"/>
    </source>
</evidence>
<feature type="transmembrane region" description="Helical" evidence="7">
    <location>
        <begin position="39"/>
        <end position="57"/>
    </location>
</feature>
<dbReference type="GO" id="GO:0005886">
    <property type="term" value="C:plasma membrane"/>
    <property type="evidence" value="ECO:0007669"/>
    <property type="project" value="UniProtKB-SubCell"/>
</dbReference>
<evidence type="ECO:0008006" key="12">
    <source>
        <dbReference type="Google" id="ProtNLM"/>
    </source>
</evidence>
<dbReference type="InterPro" id="IPR007341">
    <property type="entry name" value="Transgly_assoc"/>
</dbReference>
<evidence type="ECO:0000313" key="10">
    <source>
        <dbReference type="Proteomes" id="UP000321960"/>
    </source>
</evidence>
<keyword evidence="11" id="KW-1185">Reference proteome</keyword>
<keyword evidence="5 7" id="KW-1133">Transmembrane helix</keyword>
<dbReference type="Pfam" id="PF04226">
    <property type="entry name" value="Transgly_assoc"/>
    <property type="match status" value="1"/>
</dbReference>
<comment type="caution">
    <text evidence="8">The sequence shown here is derived from an EMBL/GenBank/DDBJ whole genome shotgun (WGS) entry which is preliminary data.</text>
</comment>
<dbReference type="PANTHER" id="PTHR33884">
    <property type="entry name" value="UPF0410 PROTEIN YMGE"/>
    <property type="match status" value="1"/>
</dbReference>
<evidence type="ECO:0000256" key="4">
    <source>
        <dbReference type="ARBA" id="ARBA00022692"/>
    </source>
</evidence>
<dbReference type="EMBL" id="BSPK01000018">
    <property type="protein sequence ID" value="GLS62946.1"/>
    <property type="molecule type" value="Genomic_DNA"/>
</dbReference>
<evidence type="ECO:0000256" key="3">
    <source>
        <dbReference type="ARBA" id="ARBA00022475"/>
    </source>
</evidence>
<proteinExistence type="inferred from homology"/>
<dbReference type="Proteomes" id="UP000321960">
    <property type="component" value="Unassembled WGS sequence"/>
</dbReference>
<dbReference type="AlphaFoldDB" id="A0A512JA46"/>
<dbReference type="EMBL" id="BJZU01000124">
    <property type="protein sequence ID" value="GEP06828.1"/>
    <property type="molecule type" value="Genomic_DNA"/>
</dbReference>
<dbReference type="PANTHER" id="PTHR33884:SF7">
    <property type="entry name" value="BSL8023 PROTEIN"/>
    <property type="match status" value="1"/>
</dbReference>
<evidence type="ECO:0000313" key="11">
    <source>
        <dbReference type="Proteomes" id="UP001156856"/>
    </source>
</evidence>
<name>A0A512JA46_9HYPH</name>
<keyword evidence="4 7" id="KW-0812">Transmembrane</keyword>
<dbReference type="Proteomes" id="UP001156856">
    <property type="component" value="Unassembled WGS sequence"/>
</dbReference>
<feature type="transmembrane region" description="Helical" evidence="7">
    <location>
        <begin position="69"/>
        <end position="94"/>
    </location>
</feature>
<evidence type="ECO:0000256" key="2">
    <source>
        <dbReference type="ARBA" id="ARBA00011006"/>
    </source>
</evidence>
<evidence type="ECO:0000256" key="7">
    <source>
        <dbReference type="SAM" id="Phobius"/>
    </source>
</evidence>
<evidence type="ECO:0000256" key="6">
    <source>
        <dbReference type="ARBA" id="ARBA00023136"/>
    </source>
</evidence>
<protein>
    <recommendedName>
        <fullName evidence="12">Transglycosylase</fullName>
    </recommendedName>
</protein>
<evidence type="ECO:0000256" key="1">
    <source>
        <dbReference type="ARBA" id="ARBA00004651"/>
    </source>
</evidence>
<sequence>MGPDGPVSRLRQTFRAPRNQIRRRHVAFAGYSEAQDPRAMFSIIGTIIIGFIAGVIAKFLMPGDNEPSGFILTTILGIVGAFVATFIGQAVGWYGPNQGAGFIGAIVGAVIVLAIYGFVAGRSRTTTL</sequence>
<feature type="transmembrane region" description="Helical" evidence="7">
    <location>
        <begin position="100"/>
        <end position="119"/>
    </location>
</feature>
<gene>
    <name evidence="9" type="ORF">GCM10007888_13270</name>
    <name evidence="8" type="ORF">MOX02_48660</name>
</gene>
<comment type="subcellular location">
    <subcellularLocation>
        <location evidence="1">Cell membrane</location>
        <topology evidence="1">Multi-pass membrane protein</topology>
    </subcellularLocation>
</comment>
<evidence type="ECO:0000256" key="5">
    <source>
        <dbReference type="ARBA" id="ARBA00022989"/>
    </source>
</evidence>
<reference evidence="8 10" key="3">
    <citation type="submission" date="2019-07" db="EMBL/GenBank/DDBJ databases">
        <title>Whole genome shotgun sequence of Methylobacterium oxalidis NBRC 107715.</title>
        <authorList>
            <person name="Hosoyama A."/>
            <person name="Uohara A."/>
            <person name="Ohji S."/>
            <person name="Ichikawa N."/>
        </authorList>
    </citation>
    <scope>NUCLEOTIDE SEQUENCE [LARGE SCALE GENOMIC DNA]</scope>
    <source>
        <strain evidence="8 10">NBRC 107715</strain>
    </source>
</reference>
<organism evidence="8 10">
    <name type="scientific">Methylobacterium oxalidis</name>
    <dbReference type="NCBI Taxonomy" id="944322"/>
    <lineage>
        <taxon>Bacteria</taxon>
        <taxon>Pseudomonadati</taxon>
        <taxon>Pseudomonadota</taxon>
        <taxon>Alphaproteobacteria</taxon>
        <taxon>Hyphomicrobiales</taxon>
        <taxon>Methylobacteriaceae</taxon>
        <taxon>Methylobacterium</taxon>
    </lineage>
</organism>
<evidence type="ECO:0000313" key="9">
    <source>
        <dbReference type="EMBL" id="GLS62946.1"/>
    </source>
</evidence>
<reference evidence="9" key="4">
    <citation type="submission" date="2023-01" db="EMBL/GenBank/DDBJ databases">
        <title>Draft genome sequence of Methylobacterium oxalidis strain NBRC 107715.</title>
        <authorList>
            <person name="Sun Q."/>
            <person name="Mori K."/>
        </authorList>
    </citation>
    <scope>NUCLEOTIDE SEQUENCE</scope>
    <source>
        <strain evidence="9">NBRC 107715</strain>
    </source>
</reference>